<dbReference type="EMBL" id="JAGGLQ010000020">
    <property type="protein sequence ID" value="MBP2040890.1"/>
    <property type="molecule type" value="Genomic_DNA"/>
</dbReference>
<name>A0ABS4LFX5_STRAV</name>
<evidence type="ECO:0000313" key="3">
    <source>
        <dbReference type="EMBL" id="MBP2040890.1"/>
    </source>
</evidence>
<evidence type="ECO:0000256" key="2">
    <source>
        <dbReference type="SAM" id="Phobius"/>
    </source>
</evidence>
<feature type="transmembrane region" description="Helical" evidence="2">
    <location>
        <begin position="130"/>
        <end position="153"/>
    </location>
</feature>
<keyword evidence="2" id="KW-1133">Transmembrane helix</keyword>
<comment type="caution">
    <text evidence="3">The sequence shown here is derived from an EMBL/GenBank/DDBJ whole genome shotgun (WGS) entry which is preliminary data.</text>
</comment>
<feature type="transmembrane region" description="Helical" evidence="2">
    <location>
        <begin position="261"/>
        <end position="280"/>
    </location>
</feature>
<feature type="transmembrane region" description="Helical" evidence="2">
    <location>
        <begin position="45"/>
        <end position="66"/>
    </location>
</feature>
<gene>
    <name evidence="3" type="ORF">J2Z77_006747</name>
</gene>
<proteinExistence type="predicted"/>
<evidence type="ECO:0000313" key="4">
    <source>
        <dbReference type="Proteomes" id="UP001519310"/>
    </source>
</evidence>
<keyword evidence="2" id="KW-0472">Membrane</keyword>
<organism evidence="3 4">
    <name type="scientific">Streptomyces avidinii</name>
    <dbReference type="NCBI Taxonomy" id="1895"/>
    <lineage>
        <taxon>Bacteria</taxon>
        <taxon>Bacillati</taxon>
        <taxon>Actinomycetota</taxon>
        <taxon>Actinomycetes</taxon>
        <taxon>Kitasatosporales</taxon>
        <taxon>Streptomycetaceae</taxon>
        <taxon>Streptomyces</taxon>
    </lineage>
</organism>
<sequence>MTSLMTRSRSAAIARPPDGDGPRVRWRDLVAAEWIKLWALRSTHWVWGLGTLILLGLALQSSLDTYDSWPQYGPVQRSHYDPMSEALSGAGVALLMIGAGTTGALSIVGEYASGLIRATLTAVPARHRVVLAKAVVLAAVMSGVGAFVSLGTFTLSQAVLSGRGIGLSVGDPGVPGVLAANAALAPVSALVGLGLGALLRHTAISVVITCGLLVVLPGFFKPTVHQWANELFGYFPYYAWRGTLSQLHPRTGGALPTAAEAWTGLGLWPVLAVILAVSVVRRRDL</sequence>
<protein>
    <recommendedName>
        <fullName evidence="5">ABC transporter permease</fullName>
    </recommendedName>
</protein>
<keyword evidence="4" id="KW-1185">Reference proteome</keyword>
<evidence type="ECO:0000256" key="1">
    <source>
        <dbReference type="SAM" id="MobiDB-lite"/>
    </source>
</evidence>
<reference evidence="3 4" key="1">
    <citation type="submission" date="2021-03" db="EMBL/GenBank/DDBJ databases">
        <title>Genomic Encyclopedia of Type Strains, Phase IV (KMG-IV): sequencing the most valuable type-strain genomes for metagenomic binning, comparative biology and taxonomic classification.</title>
        <authorList>
            <person name="Goeker M."/>
        </authorList>
    </citation>
    <scope>NUCLEOTIDE SEQUENCE [LARGE SCALE GENOMIC DNA]</scope>
    <source>
        <strain evidence="3 4">DSM 40526</strain>
    </source>
</reference>
<dbReference type="Pfam" id="PF12679">
    <property type="entry name" value="ABC2_membrane_2"/>
    <property type="match status" value="1"/>
</dbReference>
<evidence type="ECO:0008006" key="5">
    <source>
        <dbReference type="Google" id="ProtNLM"/>
    </source>
</evidence>
<keyword evidence="2" id="KW-0812">Transmembrane</keyword>
<feature type="region of interest" description="Disordered" evidence="1">
    <location>
        <begin position="1"/>
        <end position="20"/>
    </location>
</feature>
<feature type="transmembrane region" description="Helical" evidence="2">
    <location>
        <begin position="202"/>
        <end position="220"/>
    </location>
</feature>
<feature type="transmembrane region" description="Helical" evidence="2">
    <location>
        <begin position="173"/>
        <end position="195"/>
    </location>
</feature>
<feature type="transmembrane region" description="Helical" evidence="2">
    <location>
        <begin position="86"/>
        <end position="109"/>
    </location>
</feature>
<accession>A0ABS4LFX5</accession>
<dbReference type="Proteomes" id="UP001519310">
    <property type="component" value="Unassembled WGS sequence"/>
</dbReference>